<evidence type="ECO:0000313" key="14">
    <source>
        <dbReference type="Proteomes" id="UP001244640"/>
    </source>
</evidence>
<dbReference type="InterPro" id="IPR023996">
    <property type="entry name" value="TonB-dep_OMP_SusC/RagA"/>
</dbReference>
<evidence type="ECO:0000256" key="7">
    <source>
        <dbReference type="ARBA" id="ARBA00023065"/>
    </source>
</evidence>
<keyword evidence="10 11" id="KW-0998">Cell outer membrane</keyword>
<name>A0ABU0U0S0_9SPHI</name>
<dbReference type="PROSITE" id="PS52016">
    <property type="entry name" value="TONB_DEPENDENT_REC_3"/>
    <property type="match status" value="1"/>
</dbReference>
<comment type="subcellular location">
    <subcellularLocation>
        <location evidence="1 11">Cell outer membrane</location>
        <topology evidence="1 11">Multi-pass membrane protein</topology>
    </subcellularLocation>
</comment>
<dbReference type="Pfam" id="PF13715">
    <property type="entry name" value="CarbopepD_reg_2"/>
    <property type="match status" value="1"/>
</dbReference>
<evidence type="ECO:0000256" key="1">
    <source>
        <dbReference type="ARBA" id="ARBA00004571"/>
    </source>
</evidence>
<proteinExistence type="inferred from homology"/>
<dbReference type="InterPro" id="IPR023997">
    <property type="entry name" value="TonB-dep_OMP_SusC/RagA_CS"/>
</dbReference>
<evidence type="ECO:0000256" key="10">
    <source>
        <dbReference type="ARBA" id="ARBA00023237"/>
    </source>
</evidence>
<dbReference type="SUPFAM" id="SSF56935">
    <property type="entry name" value="Porins"/>
    <property type="match status" value="1"/>
</dbReference>
<evidence type="ECO:0000256" key="3">
    <source>
        <dbReference type="ARBA" id="ARBA00022452"/>
    </source>
</evidence>
<dbReference type="InterPro" id="IPR039426">
    <property type="entry name" value="TonB-dep_rcpt-like"/>
</dbReference>
<evidence type="ECO:0000256" key="11">
    <source>
        <dbReference type="PROSITE-ProRule" id="PRU01360"/>
    </source>
</evidence>
<dbReference type="PANTHER" id="PTHR32552">
    <property type="entry name" value="FERRICHROME IRON RECEPTOR-RELATED"/>
    <property type="match status" value="1"/>
</dbReference>
<dbReference type="Proteomes" id="UP001244640">
    <property type="component" value="Unassembled WGS sequence"/>
</dbReference>
<evidence type="ECO:0000256" key="9">
    <source>
        <dbReference type="ARBA" id="ARBA00023136"/>
    </source>
</evidence>
<keyword evidence="8" id="KW-0798">TonB box</keyword>
<dbReference type="EMBL" id="JAUTBA010000001">
    <property type="protein sequence ID" value="MDQ1148555.1"/>
    <property type="molecule type" value="Genomic_DNA"/>
</dbReference>
<evidence type="ECO:0000259" key="12">
    <source>
        <dbReference type="Pfam" id="PF07715"/>
    </source>
</evidence>
<dbReference type="InterPro" id="IPR037066">
    <property type="entry name" value="Plug_dom_sf"/>
</dbReference>
<dbReference type="SUPFAM" id="SSF49464">
    <property type="entry name" value="Carboxypeptidase regulatory domain-like"/>
    <property type="match status" value="1"/>
</dbReference>
<dbReference type="InterPro" id="IPR008969">
    <property type="entry name" value="CarboxyPept-like_regulatory"/>
</dbReference>
<evidence type="ECO:0000256" key="8">
    <source>
        <dbReference type="ARBA" id="ARBA00023077"/>
    </source>
</evidence>
<feature type="domain" description="TonB-dependent receptor plug" evidence="12">
    <location>
        <begin position="147"/>
        <end position="279"/>
    </location>
</feature>
<dbReference type="Gene3D" id="2.40.170.20">
    <property type="entry name" value="TonB-dependent receptor, beta-barrel domain"/>
    <property type="match status" value="1"/>
</dbReference>
<dbReference type="Pfam" id="PF07715">
    <property type="entry name" value="Plug"/>
    <property type="match status" value="1"/>
</dbReference>
<keyword evidence="14" id="KW-1185">Reference proteome</keyword>
<keyword evidence="7" id="KW-0406">Ion transport</keyword>
<dbReference type="InterPro" id="IPR036942">
    <property type="entry name" value="Beta-barrel_TonB_sf"/>
</dbReference>
<reference evidence="13 14" key="1">
    <citation type="submission" date="2023-07" db="EMBL/GenBank/DDBJ databases">
        <title>Functional and genomic diversity of the sorghum phyllosphere microbiome.</title>
        <authorList>
            <person name="Shade A."/>
        </authorList>
    </citation>
    <scope>NUCLEOTIDE SEQUENCE [LARGE SCALE GENOMIC DNA]</scope>
    <source>
        <strain evidence="13 14">SORGH_AS_0892</strain>
    </source>
</reference>
<dbReference type="NCBIfam" id="TIGR04057">
    <property type="entry name" value="SusC_RagA_signa"/>
    <property type="match status" value="1"/>
</dbReference>
<keyword evidence="2 11" id="KW-0813">Transport</keyword>
<evidence type="ECO:0000256" key="2">
    <source>
        <dbReference type="ARBA" id="ARBA00022448"/>
    </source>
</evidence>
<sequence length="1087" mass="119788">MFSINPIQINLRHASSKVLFAALAIACNMDVAEAMVPLKRGHSVFHDFNQGKIKIKGKVVDNQTKEPLASVSILAGGVTKGSTDRYGNFEVDIEVGGKIRFQMIGYEAQTRTYEAAQGNIHIGLNPTSEALDEVVVTALGIKREERALGYSATVLKGDDLTGALSNNWMDALSGKVAGVNLMRSNAGPVGSTKIILRGEANLNGDAGALIVVDGIVINGGSGRRVGGSSGSVYGTGSDNMPADYGSGMDDINPEDIENITVLKGPGAAALYGQRGANGAIIITTKAGKKGKGLGITLNSNTAFESVNRWPDFQYEYGQGTGGANYYSFGSSADGNSTGGTSSAYGPKFDGQYFFQYDPLTQAQGTERTLWQPYSNSKQFFQTGRTFTNSLTIDGGSEKTSARFSYTDVRNKWITPNTGFDKTAFALSATSKISDKLTINAKINYNRRWSDNLPGAGYGNQSLMYWFIFWQPNADYNWLRNYWKQGLEDKAIQYPFSSYPENPFAISHEFINRNDRNTFTGNASANYQFNKELSLMVRSSLDFFVEDRAQERPYDSGTKLPEGSYRSQSLFSKETVLDFLLKYEKDLKRDIKFSATLGGSTLHNHYKREAYTADGLTYPGVYNLANSKYGVISDQKFYKFVTNSAYGMVTASYKNFLYLDATGRMDWNSTMATPVNPQKKLGLIYPALNGSFILSEVVKLPKVINYAKLRISVAEVGNGGQDPYMLQQLYERGNGLLPGSVTASSLLKNPNLQPLKTRSYEVGTEAKLFKNKLNFDLALYSSKTFNQQLNRSLDPSSGYRTFKTNMGAVRNQGIEVSVNTNQINQKDGFRWSSLVTYTANQNKIVDLPDSSLVLQYRSVGSGQIVAKQGGSMGDLYGIGYERAPDGQVIYDQSTGYAKLTSNIIYLGNTLPKGKISFGNTFGYKNFNLNVLFDTQWGGVGHSLTHYKLAEQGKTKNTLPGRYSGIIGNGVIDNGDGTYRKNDVIATNIDEYYRSHFGQDNAEGSTYPTDFIKFREARLDYSFNKKIISKYGLQRVTVGLYGRNLFIWSKWPAFDPEFGTLDNGDIVKGFEIAQFPSTRTYGFNLIVSF</sequence>
<evidence type="ECO:0000313" key="13">
    <source>
        <dbReference type="EMBL" id="MDQ1148555.1"/>
    </source>
</evidence>
<keyword evidence="6" id="KW-0408">Iron</keyword>
<keyword evidence="5 11" id="KW-0812">Transmembrane</keyword>
<keyword evidence="9 11" id="KW-0472">Membrane</keyword>
<evidence type="ECO:0000256" key="4">
    <source>
        <dbReference type="ARBA" id="ARBA00022496"/>
    </source>
</evidence>
<comment type="similarity">
    <text evidence="11">Belongs to the TonB-dependent receptor family.</text>
</comment>
<dbReference type="Gene3D" id="2.170.130.10">
    <property type="entry name" value="TonB-dependent receptor, plug domain"/>
    <property type="match status" value="1"/>
</dbReference>
<comment type="caution">
    <text evidence="13">The sequence shown here is derived from an EMBL/GenBank/DDBJ whole genome shotgun (WGS) entry which is preliminary data.</text>
</comment>
<protein>
    <submittedName>
        <fullName evidence="13">TonB-linked SusC/RagA family outer membrane protein</fullName>
    </submittedName>
</protein>
<gene>
    <name evidence="13" type="ORF">QE382_000539</name>
</gene>
<evidence type="ECO:0000256" key="5">
    <source>
        <dbReference type="ARBA" id="ARBA00022692"/>
    </source>
</evidence>
<dbReference type="NCBIfam" id="TIGR04056">
    <property type="entry name" value="OMP_RagA_SusC"/>
    <property type="match status" value="1"/>
</dbReference>
<organism evidence="13 14">
    <name type="scientific">Sphingobacterium zeae</name>
    <dbReference type="NCBI Taxonomy" id="1776859"/>
    <lineage>
        <taxon>Bacteria</taxon>
        <taxon>Pseudomonadati</taxon>
        <taxon>Bacteroidota</taxon>
        <taxon>Sphingobacteriia</taxon>
        <taxon>Sphingobacteriales</taxon>
        <taxon>Sphingobacteriaceae</taxon>
        <taxon>Sphingobacterium</taxon>
    </lineage>
</organism>
<keyword evidence="4" id="KW-0410">Iron transport</keyword>
<dbReference type="InterPro" id="IPR012910">
    <property type="entry name" value="Plug_dom"/>
</dbReference>
<dbReference type="RefSeq" id="WP_307184575.1">
    <property type="nucleotide sequence ID" value="NZ_JAUTBA010000001.1"/>
</dbReference>
<dbReference type="PANTHER" id="PTHR32552:SF81">
    <property type="entry name" value="TONB-DEPENDENT OUTER MEMBRANE RECEPTOR"/>
    <property type="match status" value="1"/>
</dbReference>
<evidence type="ECO:0000256" key="6">
    <source>
        <dbReference type="ARBA" id="ARBA00023004"/>
    </source>
</evidence>
<keyword evidence="3 11" id="KW-1134">Transmembrane beta strand</keyword>
<accession>A0ABU0U0S0</accession>